<sequence length="83" mass="9503">MTPSLKIPGRLSRMASKWPSDYFLLPKLEENLSGARFCSDSDVRTAAEDWLDGQGLYFYQAGLNKLVLRSHKCLNRFGDYVEK</sequence>
<dbReference type="InterPro" id="IPR052709">
    <property type="entry name" value="Transposase-MT_Hybrid"/>
</dbReference>
<dbReference type="Gene3D" id="3.30.420.10">
    <property type="entry name" value="Ribonuclease H-like superfamily/Ribonuclease H"/>
    <property type="match status" value="1"/>
</dbReference>
<organism evidence="1 2">
    <name type="scientific">Araneus ventricosus</name>
    <name type="common">Orbweaver spider</name>
    <name type="synonym">Epeira ventricosa</name>
    <dbReference type="NCBI Taxonomy" id="182803"/>
    <lineage>
        <taxon>Eukaryota</taxon>
        <taxon>Metazoa</taxon>
        <taxon>Ecdysozoa</taxon>
        <taxon>Arthropoda</taxon>
        <taxon>Chelicerata</taxon>
        <taxon>Arachnida</taxon>
        <taxon>Araneae</taxon>
        <taxon>Araneomorphae</taxon>
        <taxon>Entelegynae</taxon>
        <taxon>Araneoidea</taxon>
        <taxon>Araneidae</taxon>
        <taxon>Araneus</taxon>
    </lineage>
</organism>
<name>A0A4Y2DNC8_ARAVE</name>
<evidence type="ECO:0000313" key="1">
    <source>
        <dbReference type="EMBL" id="GBM17687.1"/>
    </source>
</evidence>
<dbReference type="PANTHER" id="PTHR46060">
    <property type="entry name" value="MARINER MOS1 TRANSPOSASE-LIKE PROTEIN"/>
    <property type="match status" value="1"/>
</dbReference>
<comment type="caution">
    <text evidence="1">The sequence shown here is derived from an EMBL/GenBank/DDBJ whole genome shotgun (WGS) entry which is preliminary data.</text>
</comment>
<dbReference type="AlphaFoldDB" id="A0A4Y2DNC8"/>
<gene>
    <name evidence="1" type="ORF">AVEN_202843_1</name>
</gene>
<dbReference type="GO" id="GO:0003676">
    <property type="term" value="F:nucleic acid binding"/>
    <property type="evidence" value="ECO:0007669"/>
    <property type="project" value="InterPro"/>
</dbReference>
<dbReference type="OrthoDB" id="616263at2759"/>
<dbReference type="Proteomes" id="UP000499080">
    <property type="component" value="Unassembled WGS sequence"/>
</dbReference>
<reference evidence="1 2" key="1">
    <citation type="journal article" date="2019" name="Sci. Rep.">
        <title>Orb-weaving spider Araneus ventricosus genome elucidates the spidroin gene catalogue.</title>
        <authorList>
            <person name="Kono N."/>
            <person name="Nakamura H."/>
            <person name="Ohtoshi R."/>
            <person name="Moran D.A.P."/>
            <person name="Shinohara A."/>
            <person name="Yoshida Y."/>
            <person name="Fujiwara M."/>
            <person name="Mori M."/>
            <person name="Tomita M."/>
            <person name="Arakawa K."/>
        </authorList>
    </citation>
    <scope>NUCLEOTIDE SEQUENCE [LARGE SCALE GENOMIC DNA]</scope>
</reference>
<dbReference type="PANTHER" id="PTHR46060:SF1">
    <property type="entry name" value="MARINER MOS1 TRANSPOSASE-LIKE PROTEIN"/>
    <property type="match status" value="1"/>
</dbReference>
<evidence type="ECO:0000313" key="2">
    <source>
        <dbReference type="Proteomes" id="UP000499080"/>
    </source>
</evidence>
<proteinExistence type="predicted"/>
<keyword evidence="2" id="KW-1185">Reference proteome</keyword>
<dbReference type="EMBL" id="BGPR01000392">
    <property type="protein sequence ID" value="GBM17687.1"/>
    <property type="molecule type" value="Genomic_DNA"/>
</dbReference>
<dbReference type="InterPro" id="IPR036397">
    <property type="entry name" value="RNaseH_sf"/>
</dbReference>
<protein>
    <submittedName>
        <fullName evidence="1">Uncharacterized protein</fullName>
    </submittedName>
</protein>
<accession>A0A4Y2DNC8</accession>